<dbReference type="Proteomes" id="UP000009044">
    <property type="component" value="Chromosome"/>
</dbReference>
<dbReference type="PANTHER" id="PTHR30519">
    <property type="entry name" value="5-METHYLTETRAHYDROPTEROYLTRIGLUTAMATE--HOMOCYSTEINE METHYLTRANSFERASE"/>
    <property type="match status" value="1"/>
</dbReference>
<dbReference type="HOGENOM" id="CLU_715294_0_0_5"/>
<evidence type="ECO:0000313" key="3">
    <source>
        <dbReference type="EMBL" id="BAK83618.1"/>
    </source>
</evidence>
<dbReference type="EMBL" id="AP012159">
    <property type="protein sequence ID" value="BAK83618.1"/>
    <property type="molecule type" value="Genomic_DNA"/>
</dbReference>
<dbReference type="Pfam" id="PF08267">
    <property type="entry name" value="Meth_synt_1"/>
    <property type="match status" value="1"/>
</dbReference>
<dbReference type="InterPro" id="IPR013215">
    <property type="entry name" value="Cbl-indep_Met_Synth_N"/>
</dbReference>
<proteinExistence type="predicted"/>
<evidence type="ECO:0000256" key="1">
    <source>
        <dbReference type="SAM" id="MobiDB-lite"/>
    </source>
</evidence>
<feature type="domain" description="Cobalamin-independent methionine synthase MetE N-terminal" evidence="2">
    <location>
        <begin position="163"/>
        <end position="335"/>
    </location>
</feature>
<keyword evidence="3" id="KW-0489">Methyltransferase</keyword>
<reference evidence="4" key="1">
    <citation type="journal article" date="2011" name="J. Bacteriol.">
        <title>Complete genome sequence of NBRC 3288, a unique cellulose-nonproducing strain of Gluconacetobacter xylinus isolated from vinegar.</title>
        <authorList>
            <person name="Ogino H."/>
            <person name="Azuma Y."/>
            <person name="Hosoyama A."/>
            <person name="Nakazawa H."/>
            <person name="Matsutani M."/>
            <person name="Hasegawa A."/>
            <person name="Otsuyama K."/>
            <person name="Matsushita K."/>
            <person name="Fujita N."/>
            <person name="Shirai M."/>
        </authorList>
    </citation>
    <scope>NUCLEOTIDE SEQUENCE [LARGE SCALE GENOMIC DNA]</scope>
    <source>
        <strain evidence="4">NBRC 3288 / BCRC 11682 / LMG 1693</strain>
    </source>
</reference>
<accession>G2I671</accession>
<dbReference type="InterPro" id="IPR038071">
    <property type="entry name" value="UROD/MetE-like_sf"/>
</dbReference>
<evidence type="ECO:0000313" key="4">
    <source>
        <dbReference type="Proteomes" id="UP000009044"/>
    </source>
</evidence>
<dbReference type="GO" id="GO:0003871">
    <property type="term" value="F:5-methyltetrahydropteroyltriglutamate-homocysteine S-methyltransferase activity"/>
    <property type="evidence" value="ECO:0007669"/>
    <property type="project" value="InterPro"/>
</dbReference>
<dbReference type="STRING" id="634177.GLX_12060"/>
<dbReference type="Gene3D" id="3.20.20.210">
    <property type="match status" value="1"/>
</dbReference>
<evidence type="ECO:0000259" key="2">
    <source>
        <dbReference type="Pfam" id="PF08267"/>
    </source>
</evidence>
<feature type="region of interest" description="Disordered" evidence="1">
    <location>
        <begin position="1"/>
        <end position="32"/>
    </location>
</feature>
<gene>
    <name evidence="3" type="ordered locus">GLX_12060</name>
</gene>
<protein>
    <submittedName>
        <fullName evidence="3">5-methyltetrahydropteroyltriglutamate--homocysteine methyltransferase</fullName>
    </submittedName>
</protein>
<dbReference type="GO" id="GO:0008270">
    <property type="term" value="F:zinc ion binding"/>
    <property type="evidence" value="ECO:0007669"/>
    <property type="project" value="InterPro"/>
</dbReference>
<dbReference type="GO" id="GO:0032259">
    <property type="term" value="P:methylation"/>
    <property type="evidence" value="ECO:0007669"/>
    <property type="project" value="UniProtKB-KW"/>
</dbReference>
<dbReference type="KEGG" id="gxy:GLX_12060"/>
<dbReference type="PATRIC" id="fig|634177.7.peg.1395"/>
<sequence length="428" mass="47128">MNPGAKSEAAPATVGGMPSVHSPRKGESLFPERKWEGRNRLAMIREPGDLPSSYTKPSDGMCRRREKLMPIWQEAACHNDMPQGVSSRHYSSIHSRYPTRLLTATLGFPFVSEGRGVAFQRAAGISHIATANSLWHSRIVQTARMFGVATDDTVMACDPVNGEYRQPVLRPAQPFHLVHNWPYDAFVAAWRQGITTRPILLGPVSFLVLCGMAKEDNIAQSLMRLLPAYIECLEQLTTAGCLWVQIDEPILAHPDLSAATLTHIDVAWRILAEISGVTSLVLVGGEGGFGPHLPFVLQLPFDGLHIDLVHGYRGLPYVLKHFSADRWLSLGLVDASGTAPTHIGMARSIVEQILNSHRRDRLMIAPSGALGGTAGLNETDDPVMLQQKMSEIVSLATSCQWRRQTEPVHEFCENDIRFVPCAADSVRH</sequence>
<keyword evidence="3" id="KW-0808">Transferase</keyword>
<name>G2I671_KOMMN</name>
<dbReference type="AlphaFoldDB" id="G2I671"/>
<organism evidence="3 4">
    <name type="scientific">Komagataeibacter medellinensis (strain NBRC 3288 / BCRC 11682 / LMG 1693 / Kondo 51)</name>
    <name type="common">Gluconacetobacter medellinensis</name>
    <dbReference type="NCBI Taxonomy" id="634177"/>
    <lineage>
        <taxon>Bacteria</taxon>
        <taxon>Pseudomonadati</taxon>
        <taxon>Pseudomonadota</taxon>
        <taxon>Alphaproteobacteria</taxon>
        <taxon>Acetobacterales</taxon>
        <taxon>Acetobacteraceae</taxon>
        <taxon>Komagataeibacter</taxon>
    </lineage>
</organism>
<dbReference type="GO" id="GO:0008652">
    <property type="term" value="P:amino acid biosynthetic process"/>
    <property type="evidence" value="ECO:0007669"/>
    <property type="project" value="InterPro"/>
</dbReference>
<dbReference type="eggNOG" id="COG0620">
    <property type="taxonomic scope" value="Bacteria"/>
</dbReference>
<dbReference type="SUPFAM" id="SSF51726">
    <property type="entry name" value="UROD/MetE-like"/>
    <property type="match status" value="1"/>
</dbReference>